<dbReference type="SUPFAM" id="SSF100895">
    <property type="entry name" value="Kazal-type serine protease inhibitors"/>
    <property type="match status" value="1"/>
</dbReference>
<dbReference type="AlphaFoldDB" id="A0A8J5ZQZ8"/>
<dbReference type="Gene3D" id="1.20.1250.20">
    <property type="entry name" value="MFS general substrate transporter like domains"/>
    <property type="match status" value="1"/>
</dbReference>
<keyword evidence="6 8" id="KW-0472">Membrane</keyword>
<evidence type="ECO:0000256" key="5">
    <source>
        <dbReference type="ARBA" id="ARBA00022989"/>
    </source>
</evidence>
<keyword evidence="4 8" id="KW-0812">Transmembrane</keyword>
<keyword evidence="3" id="KW-1003">Cell membrane</keyword>
<gene>
    <name evidence="10" type="ORF">J0S82_015214</name>
</gene>
<sequence length="683" mass="75574">RLPPSLWRAADIPLAAFTLGLISSRKFACPTFPLNSVKLTASPMEEDLVEVEPQAAAQSQSTQENLSAVEEVSKKSPSFMMTIANSLIRFYNLRKKERGQVGTTKKKSKKEQEQLELPCRLGCIVIPCCQCFNNIRCFLLFYCILILSQGIGFGLIDLSIDLFQQANHLKHVEYFLVTLTYDISSCLVVLYLSFYGGKKNIPRMITLSSFLVGFGSLLFAFPYFSGETYQADIKHSGCVEASVMVGYALGYTIGAPLTNDLKNDTFVKSRRRSWHQTWWLNYVIVTVISWSTLIPLSCFPASIQGTAKIKAAKLKKTHLDLLKDQEFGTGVKALFAAIWNLLKSPIFLFLALSRASESLVLIAGAELLPRYIENQFTLTPRDATTLTGIILIPGGAVGQLLGGVIASKLEMSCKALMRFTVITSVVSVSFLFFVFFVHCNSVPFAGINEDYAGTGKLGNLTAPCNSHCHCSSSVYSVICGRDDIGYFSPCYAGCAQSKTINDQEINYYNCSCIKDGLITSDDQGDSIDARSGTCDAKCYKLPLFLAFVLSTVVFSCFSGIPNILTIIRIVSEKYRSLALGLSYVFVRLFGTIPGPVVFKLVREVYCVFRDADRCGVTGKCWLYDKTKMVYLLVGLSLLSKAGTIIFTAIALGLFKYLSKEKEDFMSTTVRSLKVKKKKKRSKI</sequence>
<dbReference type="Pfam" id="PF03137">
    <property type="entry name" value="OATP"/>
    <property type="match status" value="2"/>
</dbReference>
<evidence type="ECO:0000259" key="9">
    <source>
        <dbReference type="PROSITE" id="PS51465"/>
    </source>
</evidence>
<evidence type="ECO:0000256" key="8">
    <source>
        <dbReference type="SAM" id="Phobius"/>
    </source>
</evidence>
<dbReference type="FunFam" id="1.20.1250.20:FF:000384">
    <property type="entry name" value="Solute carrier organic anion transporter family member"/>
    <property type="match status" value="1"/>
</dbReference>
<feature type="transmembrane region" description="Helical" evidence="8">
    <location>
        <begin position="385"/>
        <end position="407"/>
    </location>
</feature>
<proteinExistence type="inferred from homology"/>
<reference evidence="10" key="1">
    <citation type="journal article" date="2021" name="Evol. Appl.">
        <title>The genome of the Pyrenean desman and the effects of bottlenecks and inbreeding on the genomic landscape of an endangered species.</title>
        <authorList>
            <person name="Escoda L."/>
            <person name="Castresana J."/>
        </authorList>
    </citation>
    <scope>NUCLEOTIDE SEQUENCE</scope>
    <source>
        <strain evidence="10">IBE-C5619</strain>
    </source>
</reference>
<dbReference type="InterPro" id="IPR004156">
    <property type="entry name" value="OATP"/>
</dbReference>
<dbReference type="InterPro" id="IPR002350">
    <property type="entry name" value="Kazal_dom"/>
</dbReference>
<keyword evidence="7" id="KW-1015">Disulfide bond</keyword>
<dbReference type="OrthoDB" id="9665325at2759"/>
<feature type="transmembrane region" description="Helical" evidence="8">
    <location>
        <begin position="543"/>
        <end position="564"/>
    </location>
</feature>
<dbReference type="PANTHER" id="PTHR11388">
    <property type="entry name" value="ORGANIC ANION TRANSPORTER"/>
    <property type="match status" value="1"/>
</dbReference>
<comment type="similarity">
    <text evidence="2">Belongs to the organo anion transporter (TC 2.A.60) family.</text>
</comment>
<dbReference type="GO" id="GO:0043252">
    <property type="term" value="P:sodium-independent organic anion transport"/>
    <property type="evidence" value="ECO:0007669"/>
    <property type="project" value="TreeGrafter"/>
</dbReference>
<dbReference type="EMBL" id="JAGFMF010012262">
    <property type="protein sequence ID" value="KAG8505411.1"/>
    <property type="molecule type" value="Genomic_DNA"/>
</dbReference>
<dbReference type="PROSITE" id="PS51465">
    <property type="entry name" value="KAZAL_2"/>
    <property type="match status" value="1"/>
</dbReference>
<evidence type="ECO:0000313" key="10">
    <source>
        <dbReference type="EMBL" id="KAG8505411.1"/>
    </source>
</evidence>
<evidence type="ECO:0000256" key="1">
    <source>
        <dbReference type="ARBA" id="ARBA00004651"/>
    </source>
</evidence>
<feature type="domain" description="Kazal-like" evidence="9">
    <location>
        <begin position="458"/>
        <end position="514"/>
    </location>
</feature>
<feature type="transmembrane region" description="Helical" evidence="8">
    <location>
        <begin position="629"/>
        <end position="654"/>
    </location>
</feature>
<feature type="transmembrane region" description="Helical" evidence="8">
    <location>
        <begin position="237"/>
        <end position="258"/>
    </location>
</feature>
<dbReference type="Proteomes" id="UP000700334">
    <property type="component" value="Unassembled WGS sequence"/>
</dbReference>
<dbReference type="InterPro" id="IPR036058">
    <property type="entry name" value="Kazal_dom_sf"/>
</dbReference>
<feature type="transmembrane region" description="Helical" evidence="8">
    <location>
        <begin position="419"/>
        <end position="438"/>
    </location>
</feature>
<protein>
    <submittedName>
        <fullName evidence="10">Solute carrier organic anion transporter family member 6A1</fullName>
    </submittedName>
</protein>
<feature type="transmembrane region" description="Helical" evidence="8">
    <location>
        <begin position="172"/>
        <end position="192"/>
    </location>
</feature>
<feature type="transmembrane region" description="Helical" evidence="8">
    <location>
        <begin position="278"/>
        <end position="303"/>
    </location>
</feature>
<dbReference type="PANTHER" id="PTHR11388:SF95">
    <property type="entry name" value="SOLUTE CARRIER ORGANIC ANION TRANSPORTER FAMILY MEMBER 6A1"/>
    <property type="match status" value="1"/>
</dbReference>
<feature type="transmembrane region" description="Helical" evidence="8">
    <location>
        <begin position="138"/>
        <end position="160"/>
    </location>
</feature>
<keyword evidence="11" id="KW-1185">Reference proteome</keyword>
<dbReference type="Pfam" id="PF07648">
    <property type="entry name" value="Kazal_2"/>
    <property type="match status" value="1"/>
</dbReference>
<keyword evidence="5 8" id="KW-1133">Transmembrane helix</keyword>
<dbReference type="GO" id="GO:0015347">
    <property type="term" value="F:sodium-independent organic anion transmembrane transporter activity"/>
    <property type="evidence" value="ECO:0007669"/>
    <property type="project" value="TreeGrafter"/>
</dbReference>
<evidence type="ECO:0000256" key="4">
    <source>
        <dbReference type="ARBA" id="ARBA00022692"/>
    </source>
</evidence>
<dbReference type="SUPFAM" id="SSF103473">
    <property type="entry name" value="MFS general substrate transporter"/>
    <property type="match status" value="1"/>
</dbReference>
<evidence type="ECO:0000256" key="6">
    <source>
        <dbReference type="ARBA" id="ARBA00023136"/>
    </source>
</evidence>
<feature type="transmembrane region" description="Helical" evidence="8">
    <location>
        <begin position="576"/>
        <end position="598"/>
    </location>
</feature>
<evidence type="ECO:0000256" key="3">
    <source>
        <dbReference type="ARBA" id="ARBA00022475"/>
    </source>
</evidence>
<comment type="subcellular location">
    <subcellularLocation>
        <location evidence="1">Cell membrane</location>
        <topology evidence="1">Multi-pass membrane protein</topology>
    </subcellularLocation>
</comment>
<evidence type="ECO:0000256" key="2">
    <source>
        <dbReference type="ARBA" id="ARBA00009657"/>
    </source>
</evidence>
<feature type="non-terminal residue" evidence="10">
    <location>
        <position position="683"/>
    </location>
</feature>
<evidence type="ECO:0000256" key="7">
    <source>
        <dbReference type="ARBA" id="ARBA00023157"/>
    </source>
</evidence>
<organism evidence="10 11">
    <name type="scientific">Galemys pyrenaicus</name>
    <name type="common">Iberian desman</name>
    <name type="synonym">Pyrenean desman</name>
    <dbReference type="NCBI Taxonomy" id="202257"/>
    <lineage>
        <taxon>Eukaryota</taxon>
        <taxon>Metazoa</taxon>
        <taxon>Chordata</taxon>
        <taxon>Craniata</taxon>
        <taxon>Vertebrata</taxon>
        <taxon>Euteleostomi</taxon>
        <taxon>Mammalia</taxon>
        <taxon>Eutheria</taxon>
        <taxon>Laurasiatheria</taxon>
        <taxon>Eulipotyphla</taxon>
        <taxon>Talpidae</taxon>
        <taxon>Galemys</taxon>
    </lineage>
</organism>
<comment type="caution">
    <text evidence="10">The sequence shown here is derived from an EMBL/GenBank/DDBJ whole genome shotgun (WGS) entry which is preliminary data.</text>
</comment>
<dbReference type="InterPro" id="IPR036259">
    <property type="entry name" value="MFS_trans_sf"/>
</dbReference>
<dbReference type="GO" id="GO:0016323">
    <property type="term" value="C:basolateral plasma membrane"/>
    <property type="evidence" value="ECO:0007669"/>
    <property type="project" value="TreeGrafter"/>
</dbReference>
<feature type="transmembrane region" description="Helical" evidence="8">
    <location>
        <begin position="204"/>
        <end position="225"/>
    </location>
</feature>
<name>A0A8J5ZQZ8_GALPY</name>
<accession>A0A8J5ZQZ8</accession>
<evidence type="ECO:0000313" key="11">
    <source>
        <dbReference type="Proteomes" id="UP000700334"/>
    </source>
</evidence>